<accession>A0A6J1W961</accession>
<name>A0A6J1W961_9SAUR</name>
<dbReference type="AlphaFoldDB" id="A0A6J1W961"/>
<dbReference type="GO" id="GO:0004843">
    <property type="term" value="F:cysteine-type deubiquitinase activity"/>
    <property type="evidence" value="ECO:0007669"/>
    <property type="project" value="InterPro"/>
</dbReference>
<dbReference type="Proteomes" id="UP000504612">
    <property type="component" value="Unplaced"/>
</dbReference>
<dbReference type="PROSITE" id="PS50235">
    <property type="entry name" value="USP_3"/>
    <property type="match status" value="1"/>
</dbReference>
<dbReference type="KEGG" id="nss:113430760"/>
<dbReference type="InterPro" id="IPR028889">
    <property type="entry name" value="USP"/>
</dbReference>
<dbReference type="Gene3D" id="3.90.70.10">
    <property type="entry name" value="Cysteine proteinases"/>
    <property type="match status" value="1"/>
</dbReference>
<evidence type="ECO:0000313" key="3">
    <source>
        <dbReference type="RefSeq" id="XP_026548959.1"/>
    </source>
</evidence>
<reference evidence="3" key="1">
    <citation type="submission" date="2025-08" db="UniProtKB">
        <authorList>
            <consortium name="RefSeq"/>
        </authorList>
    </citation>
    <scope>IDENTIFICATION</scope>
</reference>
<keyword evidence="2" id="KW-1185">Reference proteome</keyword>
<sequence length="149" mass="17460">RNRIGSENPSDVFRFLVEERTQCCQTRKVRYTERVEYLMQLPVAMEAAINKDELIAYELKRREAETTRRPPPEMVRARIPFSACLQAFMEPENVEDFWSSALQAKSAGIKTSRFASFPEYLVVQIKKFTFGLDWIPKKLGMYFDSCLPY</sequence>
<feature type="non-terminal residue" evidence="3">
    <location>
        <position position="1"/>
    </location>
</feature>
<dbReference type="Pfam" id="PF00443">
    <property type="entry name" value="UCH"/>
    <property type="match status" value="1"/>
</dbReference>
<protein>
    <submittedName>
        <fullName evidence="3">Ubiquitin carboxyl-terminal hydrolase 13-like</fullName>
    </submittedName>
</protein>
<dbReference type="InterPro" id="IPR001394">
    <property type="entry name" value="Peptidase_C19_UCH"/>
</dbReference>
<organism evidence="2 3">
    <name type="scientific">Notechis scutatus</name>
    <name type="common">mainland tiger snake</name>
    <dbReference type="NCBI Taxonomy" id="8663"/>
    <lineage>
        <taxon>Eukaryota</taxon>
        <taxon>Metazoa</taxon>
        <taxon>Chordata</taxon>
        <taxon>Craniata</taxon>
        <taxon>Vertebrata</taxon>
        <taxon>Euteleostomi</taxon>
        <taxon>Lepidosauria</taxon>
        <taxon>Squamata</taxon>
        <taxon>Bifurcata</taxon>
        <taxon>Unidentata</taxon>
        <taxon>Episquamata</taxon>
        <taxon>Toxicofera</taxon>
        <taxon>Serpentes</taxon>
        <taxon>Colubroidea</taxon>
        <taxon>Elapidae</taxon>
        <taxon>Hydrophiinae</taxon>
        <taxon>Notechis</taxon>
    </lineage>
</organism>
<dbReference type="InterPro" id="IPR038765">
    <property type="entry name" value="Papain-like_cys_pep_sf"/>
</dbReference>
<evidence type="ECO:0000313" key="2">
    <source>
        <dbReference type="Proteomes" id="UP000504612"/>
    </source>
</evidence>
<dbReference type="GeneID" id="113430760"/>
<gene>
    <name evidence="3" type="primary">LOC113430760</name>
</gene>
<dbReference type="GO" id="GO:0016579">
    <property type="term" value="P:protein deubiquitination"/>
    <property type="evidence" value="ECO:0007669"/>
    <property type="project" value="InterPro"/>
</dbReference>
<feature type="domain" description="USP" evidence="1">
    <location>
        <begin position="1"/>
        <end position="149"/>
    </location>
</feature>
<proteinExistence type="predicted"/>
<evidence type="ECO:0000259" key="1">
    <source>
        <dbReference type="PROSITE" id="PS50235"/>
    </source>
</evidence>
<dbReference type="SUPFAM" id="SSF54001">
    <property type="entry name" value="Cysteine proteinases"/>
    <property type="match status" value="1"/>
</dbReference>
<dbReference type="RefSeq" id="XP_026548959.1">
    <property type="nucleotide sequence ID" value="XM_026693174.1"/>
</dbReference>